<organism evidence="7 8">
    <name type="scientific">Glaciibacter psychrotolerans</name>
    <dbReference type="NCBI Taxonomy" id="670054"/>
    <lineage>
        <taxon>Bacteria</taxon>
        <taxon>Bacillati</taxon>
        <taxon>Actinomycetota</taxon>
        <taxon>Actinomycetes</taxon>
        <taxon>Micrococcales</taxon>
        <taxon>Microbacteriaceae</taxon>
        <taxon>Glaciibacter</taxon>
    </lineage>
</organism>
<dbReference type="GO" id="GO:0012505">
    <property type="term" value="C:endomembrane system"/>
    <property type="evidence" value="ECO:0007669"/>
    <property type="project" value="UniProtKB-SubCell"/>
</dbReference>
<dbReference type="InterPro" id="IPR003807">
    <property type="entry name" value="DUF202"/>
</dbReference>
<dbReference type="Pfam" id="PF02656">
    <property type="entry name" value="DUF202"/>
    <property type="match status" value="1"/>
</dbReference>
<dbReference type="Proteomes" id="UP000537260">
    <property type="component" value="Unassembled WGS sequence"/>
</dbReference>
<proteinExistence type="predicted"/>
<dbReference type="EMBL" id="JACCFM010000001">
    <property type="protein sequence ID" value="NYJ19911.1"/>
    <property type="molecule type" value="Genomic_DNA"/>
</dbReference>
<feature type="transmembrane region" description="Helical" evidence="5">
    <location>
        <begin position="85"/>
        <end position="108"/>
    </location>
</feature>
<name>A0A7Z0J669_9MICO</name>
<gene>
    <name evidence="7" type="ORF">HNR05_001702</name>
</gene>
<comment type="subcellular location">
    <subcellularLocation>
        <location evidence="1">Endomembrane system</location>
        <topology evidence="1">Multi-pass membrane protein</topology>
    </subcellularLocation>
</comment>
<feature type="transmembrane region" description="Helical" evidence="5">
    <location>
        <begin position="46"/>
        <end position="65"/>
    </location>
</feature>
<evidence type="ECO:0000256" key="3">
    <source>
        <dbReference type="ARBA" id="ARBA00022989"/>
    </source>
</evidence>
<reference evidence="7 8" key="1">
    <citation type="submission" date="2020-07" db="EMBL/GenBank/DDBJ databases">
        <title>Sequencing the genomes of 1000 actinobacteria strains.</title>
        <authorList>
            <person name="Klenk H.-P."/>
        </authorList>
    </citation>
    <scope>NUCLEOTIDE SEQUENCE [LARGE SCALE GENOMIC DNA]</scope>
    <source>
        <strain evidence="7 8">LI1</strain>
    </source>
</reference>
<evidence type="ECO:0000256" key="2">
    <source>
        <dbReference type="ARBA" id="ARBA00022692"/>
    </source>
</evidence>
<protein>
    <submittedName>
        <fullName evidence="7">Uncharacterized membrane protein YidH (DUF202 family)</fullName>
    </submittedName>
</protein>
<keyword evidence="2 5" id="KW-0812">Transmembrane</keyword>
<accession>A0A7Z0J669</accession>
<evidence type="ECO:0000313" key="7">
    <source>
        <dbReference type="EMBL" id="NYJ19911.1"/>
    </source>
</evidence>
<keyword evidence="8" id="KW-1185">Reference proteome</keyword>
<evidence type="ECO:0000256" key="5">
    <source>
        <dbReference type="SAM" id="Phobius"/>
    </source>
</evidence>
<keyword evidence="4 5" id="KW-0472">Membrane</keyword>
<dbReference type="RefSeq" id="WP_179578597.1">
    <property type="nucleotide sequence ID" value="NZ_JACCFM010000001.1"/>
</dbReference>
<comment type="caution">
    <text evidence="7">The sequence shown here is derived from an EMBL/GenBank/DDBJ whole genome shotgun (WGS) entry which is preliminary data.</text>
</comment>
<evidence type="ECO:0000259" key="6">
    <source>
        <dbReference type="Pfam" id="PF02656"/>
    </source>
</evidence>
<evidence type="ECO:0000256" key="1">
    <source>
        <dbReference type="ARBA" id="ARBA00004127"/>
    </source>
</evidence>
<dbReference type="AlphaFoldDB" id="A0A7Z0J669"/>
<sequence length="115" mass="12426">MSTETPFDPGLQPERTYLAWQRTVLALAVACAVSVRFTADRFGVPAIVLGIGGIGLALAAYIATYRGYRRTHRALTDTAQLHGRGAWRLALLAASTLFLGGLAVLFLWGNIRIPL</sequence>
<keyword evidence="3 5" id="KW-1133">Transmembrane helix</keyword>
<evidence type="ECO:0000256" key="4">
    <source>
        <dbReference type="ARBA" id="ARBA00023136"/>
    </source>
</evidence>
<evidence type="ECO:0000313" key="8">
    <source>
        <dbReference type="Proteomes" id="UP000537260"/>
    </source>
</evidence>
<feature type="domain" description="DUF202" evidence="6">
    <location>
        <begin position="8"/>
        <end position="74"/>
    </location>
</feature>